<evidence type="ECO:0000256" key="5">
    <source>
        <dbReference type="ARBA" id="ARBA00022737"/>
    </source>
</evidence>
<feature type="signal peptide" evidence="12">
    <location>
        <begin position="1"/>
        <end position="26"/>
    </location>
</feature>
<evidence type="ECO:0000256" key="9">
    <source>
        <dbReference type="ARBA" id="ARBA00023180"/>
    </source>
</evidence>
<dbReference type="PANTHER" id="PTHR48423:SF1">
    <property type="entry name" value="INTERLEUKIN-27 RECEPTOR SUBUNIT ALPHA"/>
    <property type="match status" value="1"/>
</dbReference>
<dbReference type="PROSITE" id="PS50853">
    <property type="entry name" value="FN3"/>
    <property type="match status" value="3"/>
</dbReference>
<evidence type="ECO:0000256" key="8">
    <source>
        <dbReference type="ARBA" id="ARBA00023170"/>
    </source>
</evidence>
<evidence type="ECO:0000256" key="10">
    <source>
        <dbReference type="SAM" id="MobiDB-lite"/>
    </source>
</evidence>
<keyword evidence="5" id="KW-0677">Repeat</keyword>
<comment type="subcellular location">
    <subcellularLocation>
        <location evidence="1">Membrane</location>
        <topology evidence="1">Single-pass type I membrane protein</topology>
    </subcellularLocation>
</comment>
<evidence type="ECO:0000256" key="2">
    <source>
        <dbReference type="ARBA" id="ARBA00008921"/>
    </source>
</evidence>
<evidence type="ECO:0000313" key="14">
    <source>
        <dbReference type="EMBL" id="CAK6966964.1"/>
    </source>
</evidence>
<accession>A0AAV1P987</accession>
<evidence type="ECO:0000256" key="1">
    <source>
        <dbReference type="ARBA" id="ARBA00004479"/>
    </source>
</evidence>
<organism evidence="14 15">
    <name type="scientific">Scomber scombrus</name>
    <name type="common">Atlantic mackerel</name>
    <name type="synonym">Scomber vernalis</name>
    <dbReference type="NCBI Taxonomy" id="13677"/>
    <lineage>
        <taxon>Eukaryota</taxon>
        <taxon>Metazoa</taxon>
        <taxon>Chordata</taxon>
        <taxon>Craniata</taxon>
        <taxon>Vertebrata</taxon>
        <taxon>Euteleostomi</taxon>
        <taxon>Actinopterygii</taxon>
        <taxon>Neopterygii</taxon>
        <taxon>Teleostei</taxon>
        <taxon>Neoteleostei</taxon>
        <taxon>Acanthomorphata</taxon>
        <taxon>Pelagiaria</taxon>
        <taxon>Scombriformes</taxon>
        <taxon>Scombridae</taxon>
        <taxon>Scomber</taxon>
    </lineage>
</organism>
<dbReference type="SMART" id="SM00060">
    <property type="entry name" value="FN3"/>
    <property type="match status" value="3"/>
</dbReference>
<sequence>MEWSLAVVWTCLLEATLSLVLPPVLSITTSKATPQPPRLIGCVFINRANVTCRWEPGNTSVTHYTLQVQWSMCRTNCSQRPFTCTTSHTTCTAKINRTSVRFEFCITITAHGHSQDVLSEPRCQLGRIEVMLPPAILNSVKPVRGRPQCLNVTWSRIVSVFPVADSEIQLGHLNSQIEFTSQGQLDVQVRNVTVKNYSFIVCLFRPDTSYIIRLRHRYKGPASPWSRWSNPRQGRTGEDAPSEAPAFWREVKEADESGWRLISLLWKPLPRFLANGEVLFYNVTCQTESAQVLNGPGSCRDLHSSGTSCSLLLPAVQSSCALTASTSAGTSEEARIWFLGVSEKEPPPPSQITARPLDDNNLDVHWTAPLDQSVSGFVVEWFTVRDKNSSILHWERLNSFSTALIITEGIKPMERYSVSVKAMYGERGAGQKVTRYVYTREGAPSAGPTVAVQQLYGSRVELRWSPVPVELCHGFVRNYTLYYTDANQSTRREFVPGHVHRYSLENLSPGNYDIYMEANTNGGTGAAGQPANVHIGSEEISIVMSVILPLVLTSLALVLMACLAQNKRLKQTLCQDVPDPSKSSLAHWTPKTTMENMKQSAVPEIPEIKYSEVIVLGISDLQDSDLDQDFGYQGICNIQAYSSHQYSPLSVSVTQTPQNTPKFDKKYTRSSTRAKTTSNSSIYSNVLFSPIHQTPPTPILCPSYLQFNDMQQSTVSVSDSKLQLGVDSESPVSVHSVGSDSPFSQTDELKMFLRQHHSSISDFNKIFHSSMVLSHPVEVTSPQLPFSRSHFNSILSLQPNTLTRPHSSLDTTATSLSPFSQSVVVDLSYCPVECDPYISNA</sequence>
<evidence type="ECO:0000256" key="6">
    <source>
        <dbReference type="ARBA" id="ARBA00022989"/>
    </source>
</evidence>
<name>A0AAV1P987_SCOSC</name>
<evidence type="ECO:0000256" key="11">
    <source>
        <dbReference type="SAM" id="Phobius"/>
    </source>
</evidence>
<dbReference type="PANTHER" id="PTHR48423">
    <property type="entry name" value="INTERLEUKIN-27 RECEPTOR SUBUNIT ALPHA"/>
    <property type="match status" value="1"/>
</dbReference>
<dbReference type="SUPFAM" id="SSF49265">
    <property type="entry name" value="Fibronectin type III"/>
    <property type="match status" value="2"/>
</dbReference>
<dbReference type="InterPro" id="IPR036116">
    <property type="entry name" value="FN3_sf"/>
</dbReference>
<keyword evidence="9" id="KW-0325">Glycoprotein</keyword>
<evidence type="ECO:0000256" key="12">
    <source>
        <dbReference type="SAM" id="SignalP"/>
    </source>
</evidence>
<dbReference type="Gene3D" id="2.60.40.10">
    <property type="entry name" value="Immunoglobulins"/>
    <property type="match status" value="5"/>
</dbReference>
<evidence type="ECO:0000256" key="4">
    <source>
        <dbReference type="ARBA" id="ARBA00022729"/>
    </source>
</evidence>
<feature type="domain" description="Fibronectin type-III" evidence="13">
    <location>
        <begin position="348"/>
        <end position="442"/>
    </location>
</feature>
<dbReference type="InterPro" id="IPR052672">
    <property type="entry name" value="Type1_Cytokine_Rcpt_Type2"/>
</dbReference>
<evidence type="ECO:0000256" key="3">
    <source>
        <dbReference type="ARBA" id="ARBA00022692"/>
    </source>
</evidence>
<feature type="domain" description="Fibronectin type-III" evidence="13">
    <location>
        <begin position="444"/>
        <end position="538"/>
    </location>
</feature>
<keyword evidence="7 11" id="KW-0472">Membrane</keyword>
<dbReference type="InterPro" id="IPR003961">
    <property type="entry name" value="FN3_dom"/>
</dbReference>
<keyword evidence="3 11" id="KW-0812">Transmembrane</keyword>
<dbReference type="Proteomes" id="UP001314229">
    <property type="component" value="Unassembled WGS sequence"/>
</dbReference>
<feature type="chain" id="PRO_5044021724" evidence="12">
    <location>
        <begin position="27"/>
        <end position="841"/>
    </location>
</feature>
<comment type="caution">
    <text evidence="14">The sequence shown here is derived from an EMBL/GenBank/DDBJ whole genome shotgun (WGS) entry which is preliminary data.</text>
</comment>
<dbReference type="AlphaFoldDB" id="A0AAV1P987"/>
<keyword evidence="15" id="KW-1185">Reference proteome</keyword>
<dbReference type="GO" id="GO:0005886">
    <property type="term" value="C:plasma membrane"/>
    <property type="evidence" value="ECO:0007669"/>
    <property type="project" value="UniProtKB-ARBA"/>
</dbReference>
<protein>
    <submittedName>
        <fullName evidence="14">Interleukin-31 receptor subunit alpha</fullName>
    </submittedName>
</protein>
<evidence type="ECO:0000259" key="13">
    <source>
        <dbReference type="PROSITE" id="PS50853"/>
    </source>
</evidence>
<gene>
    <name evidence="14" type="ORF">FSCOSCO3_A001117</name>
</gene>
<dbReference type="InterPro" id="IPR013783">
    <property type="entry name" value="Ig-like_fold"/>
</dbReference>
<evidence type="ECO:0000256" key="7">
    <source>
        <dbReference type="ARBA" id="ARBA00023136"/>
    </source>
</evidence>
<keyword evidence="4 12" id="KW-0732">Signal</keyword>
<feature type="transmembrane region" description="Helical" evidence="11">
    <location>
        <begin position="542"/>
        <end position="563"/>
    </location>
</feature>
<feature type="domain" description="Fibronectin type-III" evidence="13">
    <location>
        <begin position="133"/>
        <end position="239"/>
    </location>
</feature>
<proteinExistence type="inferred from homology"/>
<dbReference type="EMBL" id="CAWUFR010000098">
    <property type="protein sequence ID" value="CAK6966964.1"/>
    <property type="molecule type" value="Genomic_DNA"/>
</dbReference>
<reference evidence="14 15" key="1">
    <citation type="submission" date="2024-01" db="EMBL/GenBank/DDBJ databases">
        <authorList>
            <person name="Alioto T."/>
            <person name="Alioto T."/>
            <person name="Gomez Garrido J."/>
        </authorList>
    </citation>
    <scope>NUCLEOTIDE SEQUENCE [LARGE SCALE GENOMIC DNA]</scope>
</reference>
<dbReference type="CDD" id="cd00063">
    <property type="entry name" value="FN3"/>
    <property type="match status" value="2"/>
</dbReference>
<keyword evidence="8 14" id="KW-0675">Receptor</keyword>
<comment type="similarity">
    <text evidence="2">Belongs to the type I cytokine receptor family. Type 2 subfamily.</text>
</comment>
<keyword evidence="6 11" id="KW-1133">Transmembrane helix</keyword>
<dbReference type="Pfam" id="PF00041">
    <property type="entry name" value="fn3"/>
    <property type="match status" value="2"/>
</dbReference>
<feature type="region of interest" description="Disordered" evidence="10">
    <location>
        <begin position="222"/>
        <end position="244"/>
    </location>
</feature>
<evidence type="ECO:0000313" key="15">
    <source>
        <dbReference type="Proteomes" id="UP001314229"/>
    </source>
</evidence>